<keyword evidence="2 4" id="KW-0547">Nucleotide-binding</keyword>
<organism evidence="5 6">
    <name type="scientific">Mumia zhuanghuii</name>
    <dbReference type="NCBI Taxonomy" id="2585211"/>
    <lineage>
        <taxon>Bacteria</taxon>
        <taxon>Bacillati</taxon>
        <taxon>Actinomycetota</taxon>
        <taxon>Actinomycetes</taxon>
        <taxon>Propionibacteriales</taxon>
        <taxon>Nocardioidaceae</taxon>
        <taxon>Mumia</taxon>
    </lineage>
</organism>
<keyword evidence="3 4" id="KW-0067">ATP-binding</keyword>
<dbReference type="GO" id="GO:0030272">
    <property type="term" value="F:5-formyltetrahydrofolate cyclo-ligase activity"/>
    <property type="evidence" value="ECO:0007669"/>
    <property type="project" value="UniProtKB-EC"/>
</dbReference>
<dbReference type="PANTHER" id="PTHR23407:SF1">
    <property type="entry name" value="5-FORMYLTETRAHYDROFOLATE CYCLO-LIGASE"/>
    <property type="match status" value="1"/>
</dbReference>
<dbReference type="OrthoDB" id="3242798at2"/>
<comment type="catalytic activity">
    <reaction evidence="4">
        <text>(6S)-5-formyl-5,6,7,8-tetrahydrofolate + ATP = (6R)-5,10-methenyltetrahydrofolate + ADP + phosphate</text>
        <dbReference type="Rhea" id="RHEA:10488"/>
        <dbReference type="ChEBI" id="CHEBI:30616"/>
        <dbReference type="ChEBI" id="CHEBI:43474"/>
        <dbReference type="ChEBI" id="CHEBI:57455"/>
        <dbReference type="ChEBI" id="CHEBI:57457"/>
        <dbReference type="ChEBI" id="CHEBI:456216"/>
        <dbReference type="EC" id="6.3.3.2"/>
    </reaction>
</comment>
<dbReference type="EMBL" id="VDFQ02000003">
    <property type="protein sequence ID" value="KAA1422829.1"/>
    <property type="molecule type" value="Genomic_DNA"/>
</dbReference>
<sequence>MGEHLDGAGRDISRLHRRTGSCQSLCTHAEHRRHYRRGVTEKQRLRELLLERRAGLDEQALDAAGVALAGRVAAVVHERSARYVAAYLSVGGEPPTWELLDALRADGVTVVVPRALPGRRMTWLRYVGRDTLTVGRFGIREPDGDGDPDALAQADVVVVPALAVDRAGFRLGRGGGFYDAALAAHPDPVRVAMVHDHEVVDDVHPEGHDERVDVVVTPTRTLSLPAR</sequence>
<dbReference type="GO" id="GO:0005524">
    <property type="term" value="F:ATP binding"/>
    <property type="evidence" value="ECO:0007669"/>
    <property type="project" value="UniProtKB-KW"/>
</dbReference>
<comment type="cofactor">
    <cofactor evidence="4">
        <name>Mg(2+)</name>
        <dbReference type="ChEBI" id="CHEBI:18420"/>
    </cofactor>
</comment>
<dbReference type="Proteomes" id="UP000307768">
    <property type="component" value="Unassembled WGS sequence"/>
</dbReference>
<name>A0A5Q6RXP1_9ACTN</name>
<evidence type="ECO:0000313" key="6">
    <source>
        <dbReference type="Proteomes" id="UP000307768"/>
    </source>
</evidence>
<accession>A0A5Q6RXP1</accession>
<dbReference type="PANTHER" id="PTHR23407">
    <property type="entry name" value="ATPASE INHIBITOR/5-FORMYLTETRAHYDROFOLATE CYCLO-LIGASE"/>
    <property type="match status" value="1"/>
</dbReference>
<comment type="similarity">
    <text evidence="1 4">Belongs to the 5-formyltetrahydrofolate cyclo-ligase family.</text>
</comment>
<dbReference type="SUPFAM" id="SSF100950">
    <property type="entry name" value="NagB/RpiA/CoA transferase-like"/>
    <property type="match status" value="1"/>
</dbReference>
<evidence type="ECO:0000256" key="1">
    <source>
        <dbReference type="ARBA" id="ARBA00010638"/>
    </source>
</evidence>
<protein>
    <recommendedName>
        <fullName evidence="4">5-formyltetrahydrofolate cyclo-ligase</fullName>
        <ecNumber evidence="4">6.3.3.2</ecNumber>
    </recommendedName>
</protein>
<dbReference type="InterPro" id="IPR024185">
    <property type="entry name" value="FTHF_cligase-like_sf"/>
</dbReference>
<proteinExistence type="inferred from homology"/>
<dbReference type="GO" id="GO:0046872">
    <property type="term" value="F:metal ion binding"/>
    <property type="evidence" value="ECO:0007669"/>
    <property type="project" value="UniProtKB-KW"/>
</dbReference>
<dbReference type="Pfam" id="PF01812">
    <property type="entry name" value="5-FTHF_cyc-lig"/>
    <property type="match status" value="1"/>
</dbReference>
<dbReference type="AlphaFoldDB" id="A0A5Q6RXP1"/>
<dbReference type="GO" id="GO:0035999">
    <property type="term" value="P:tetrahydrofolate interconversion"/>
    <property type="evidence" value="ECO:0007669"/>
    <property type="project" value="TreeGrafter"/>
</dbReference>
<keyword evidence="4" id="KW-0460">Magnesium</keyword>
<evidence type="ECO:0000256" key="4">
    <source>
        <dbReference type="RuleBase" id="RU361279"/>
    </source>
</evidence>
<dbReference type="GO" id="GO:0009396">
    <property type="term" value="P:folic acid-containing compound biosynthetic process"/>
    <property type="evidence" value="ECO:0007669"/>
    <property type="project" value="TreeGrafter"/>
</dbReference>
<dbReference type="InterPro" id="IPR002698">
    <property type="entry name" value="FTHF_cligase"/>
</dbReference>
<evidence type="ECO:0000256" key="3">
    <source>
        <dbReference type="ARBA" id="ARBA00022840"/>
    </source>
</evidence>
<dbReference type="NCBIfam" id="TIGR02727">
    <property type="entry name" value="MTHFS_bact"/>
    <property type="match status" value="1"/>
</dbReference>
<comment type="caution">
    <text evidence="5">The sequence shown here is derived from an EMBL/GenBank/DDBJ whole genome shotgun (WGS) entry which is preliminary data.</text>
</comment>
<evidence type="ECO:0000313" key="5">
    <source>
        <dbReference type="EMBL" id="KAA1422829.1"/>
    </source>
</evidence>
<evidence type="ECO:0000256" key="2">
    <source>
        <dbReference type="ARBA" id="ARBA00022741"/>
    </source>
</evidence>
<gene>
    <name evidence="5" type="ORF">FE697_011790</name>
</gene>
<keyword evidence="5" id="KW-0436">Ligase</keyword>
<keyword evidence="4" id="KW-0479">Metal-binding</keyword>
<dbReference type="EC" id="6.3.3.2" evidence="4"/>
<dbReference type="InterPro" id="IPR037171">
    <property type="entry name" value="NagB/RpiA_transferase-like"/>
</dbReference>
<reference evidence="5 6" key="1">
    <citation type="submission" date="2019-09" db="EMBL/GenBank/DDBJ databases">
        <title>Mumia zhuanghuii sp. nov. isolated from the intestinal contents of plateau pika (Ochotona curzoniae) in the Qinghai-Tibet plateau of China.</title>
        <authorList>
            <person name="Tian Z."/>
        </authorList>
    </citation>
    <scope>NUCLEOTIDE SEQUENCE [LARGE SCALE GENOMIC DNA]</scope>
    <source>
        <strain evidence="6">350</strain>
    </source>
</reference>
<dbReference type="Gene3D" id="3.40.50.10420">
    <property type="entry name" value="NagB/RpiA/CoA transferase-like"/>
    <property type="match status" value="1"/>
</dbReference>